<accession>A0A852ZYX9</accession>
<keyword evidence="5" id="KW-0808">Transferase</keyword>
<dbReference type="PROSITE" id="PS50109">
    <property type="entry name" value="HIS_KIN"/>
    <property type="match status" value="1"/>
</dbReference>
<dbReference type="InterPro" id="IPR036097">
    <property type="entry name" value="HisK_dim/P_sf"/>
</dbReference>
<dbReference type="SMART" id="SM00387">
    <property type="entry name" value="HATPase_c"/>
    <property type="match status" value="1"/>
</dbReference>
<dbReference type="SMART" id="SM00304">
    <property type="entry name" value="HAMP"/>
    <property type="match status" value="1"/>
</dbReference>
<feature type="compositionally biased region" description="Gly residues" evidence="11">
    <location>
        <begin position="99"/>
        <end position="129"/>
    </location>
</feature>
<keyword evidence="7 15" id="KW-0418">Kinase</keyword>
<dbReference type="CDD" id="cd06225">
    <property type="entry name" value="HAMP"/>
    <property type="match status" value="1"/>
</dbReference>
<name>A0A852ZYX9_9ACTN</name>
<dbReference type="InterPro" id="IPR003661">
    <property type="entry name" value="HisK_dim/P_dom"/>
</dbReference>
<dbReference type="Pfam" id="PF00512">
    <property type="entry name" value="HisKA"/>
    <property type="match status" value="1"/>
</dbReference>
<dbReference type="SUPFAM" id="SSF55874">
    <property type="entry name" value="ATPase domain of HSP90 chaperone/DNA topoisomerase II/histidine kinase"/>
    <property type="match status" value="1"/>
</dbReference>
<comment type="subcellular location">
    <subcellularLocation>
        <location evidence="2">Cell membrane</location>
    </subcellularLocation>
</comment>
<evidence type="ECO:0000256" key="11">
    <source>
        <dbReference type="SAM" id="MobiDB-lite"/>
    </source>
</evidence>
<evidence type="ECO:0000256" key="8">
    <source>
        <dbReference type="ARBA" id="ARBA00022989"/>
    </source>
</evidence>
<dbReference type="InterPro" id="IPR036890">
    <property type="entry name" value="HATPase_C_sf"/>
</dbReference>
<evidence type="ECO:0000256" key="12">
    <source>
        <dbReference type="SAM" id="Phobius"/>
    </source>
</evidence>
<dbReference type="EC" id="2.7.13.3" evidence="3"/>
<dbReference type="RefSeq" id="WP_179816536.1">
    <property type="nucleotide sequence ID" value="NZ_JACBZD010000002.1"/>
</dbReference>
<dbReference type="PROSITE" id="PS50885">
    <property type="entry name" value="HAMP"/>
    <property type="match status" value="1"/>
</dbReference>
<keyword evidence="9" id="KW-0902">Two-component regulatory system</keyword>
<evidence type="ECO:0000256" key="9">
    <source>
        <dbReference type="ARBA" id="ARBA00023012"/>
    </source>
</evidence>
<proteinExistence type="predicted"/>
<evidence type="ECO:0000313" key="16">
    <source>
        <dbReference type="Proteomes" id="UP000567795"/>
    </source>
</evidence>
<evidence type="ECO:0000256" key="4">
    <source>
        <dbReference type="ARBA" id="ARBA00022553"/>
    </source>
</evidence>
<dbReference type="InterPro" id="IPR004358">
    <property type="entry name" value="Sig_transdc_His_kin-like_C"/>
</dbReference>
<feature type="transmembrane region" description="Helical" evidence="12">
    <location>
        <begin position="337"/>
        <end position="360"/>
    </location>
</feature>
<dbReference type="InterPro" id="IPR005467">
    <property type="entry name" value="His_kinase_dom"/>
</dbReference>
<dbReference type="Pfam" id="PF00672">
    <property type="entry name" value="HAMP"/>
    <property type="match status" value="1"/>
</dbReference>
<gene>
    <name evidence="15" type="ORF">FHU37_004575</name>
</gene>
<sequence>MSGGTATTGPGDGEHTTGRPDPAASSPDAATGDGAGARGGVSAAAPTGGPGRTRATNSGGRFRWIGRGGRLLGRAERGGDAGTPASPAGATREPDADGTGRGGVGSGGASGGGVGSGGVGGDRAGGGVPGRAATARLPRRRRRTVPPSRYGPWHPGRLRTLVAGGFVILAVTLVVALSLGGWAIYRVTVLRDDVMDRLQPAITASRQLEGALLNQETGVRGYLSTADSEFLQPYALGQQESRVAVGILSRTTVEGREWGQLAEDLAAVVEAERNWRDEYAEPAVAAVRTGGPGAADARAYFGQALFDDVRDAIATQQRHLDEERARARADLDTATHAMWGLFGLIGVVLVAVLWSLLLAVRRKVVLPIRELGTQVRAVSQGDYARRVMVPGPIEVLELSEDVDLMRRSIVASYHSADEAREQLDQQAAELRRSNAELEQFAYVASHDLQEPLRKVASFCQLLSRRYAGQLDERADEYIAIAVDGARRMQALINDLLAFSRVGRMGGEPTEVSLDDVLDRAMFALAAAREESGAVVEADALPTVVGDRVLLGQLFQNLIGNAIKFRAPDRPPYVSLTVRRDEHGPDGPEWVFRCADNGIGIDPRHAERIFVIFQRLHTREDYEGTGIGLALCRKIVEHHGGRIWLDTQTSQGAAFCWTIPIAGTGHGRRVGADPHAARPGGGGGSEGGRSAGHEKP</sequence>
<comment type="caution">
    <text evidence="15">The sequence shown here is derived from an EMBL/GenBank/DDBJ whole genome shotgun (WGS) entry which is preliminary data.</text>
</comment>
<dbReference type="InterPro" id="IPR003594">
    <property type="entry name" value="HATPase_dom"/>
</dbReference>
<dbReference type="Gene3D" id="3.30.565.10">
    <property type="entry name" value="Histidine kinase-like ATPase, C-terminal domain"/>
    <property type="match status" value="1"/>
</dbReference>
<feature type="region of interest" description="Disordered" evidence="11">
    <location>
        <begin position="666"/>
        <end position="695"/>
    </location>
</feature>
<dbReference type="PANTHER" id="PTHR43304">
    <property type="entry name" value="PHYTOCHROME-LIKE PROTEIN CPH1"/>
    <property type="match status" value="1"/>
</dbReference>
<keyword evidence="6 12" id="KW-0812">Transmembrane</keyword>
<dbReference type="InterPro" id="IPR003660">
    <property type="entry name" value="HAMP_dom"/>
</dbReference>
<keyword evidence="8 12" id="KW-1133">Transmembrane helix</keyword>
<feature type="coiled-coil region" evidence="10">
    <location>
        <begin position="413"/>
        <end position="440"/>
    </location>
</feature>
<keyword evidence="16" id="KW-1185">Reference proteome</keyword>
<keyword evidence="12" id="KW-0472">Membrane</keyword>
<feature type="compositionally biased region" description="Low complexity" evidence="11">
    <location>
        <begin position="19"/>
        <end position="32"/>
    </location>
</feature>
<dbReference type="Pfam" id="PF05227">
    <property type="entry name" value="CHASE3"/>
    <property type="match status" value="1"/>
</dbReference>
<feature type="region of interest" description="Disordered" evidence="11">
    <location>
        <begin position="1"/>
        <end position="151"/>
    </location>
</feature>
<dbReference type="PRINTS" id="PR00344">
    <property type="entry name" value="BCTRLSENSOR"/>
</dbReference>
<feature type="domain" description="Histidine kinase" evidence="13">
    <location>
        <begin position="443"/>
        <end position="662"/>
    </location>
</feature>
<feature type="compositionally biased region" description="Gly residues" evidence="11">
    <location>
        <begin position="678"/>
        <end position="689"/>
    </location>
</feature>
<evidence type="ECO:0000256" key="2">
    <source>
        <dbReference type="ARBA" id="ARBA00004236"/>
    </source>
</evidence>
<dbReference type="SUPFAM" id="SSF47384">
    <property type="entry name" value="Homodimeric domain of signal transducing histidine kinase"/>
    <property type="match status" value="1"/>
</dbReference>
<dbReference type="EMBL" id="JACBZD010000002">
    <property type="protein sequence ID" value="NYI07546.1"/>
    <property type="molecule type" value="Genomic_DNA"/>
</dbReference>
<dbReference type="Proteomes" id="UP000567795">
    <property type="component" value="Unassembled WGS sequence"/>
</dbReference>
<evidence type="ECO:0000256" key="3">
    <source>
        <dbReference type="ARBA" id="ARBA00012438"/>
    </source>
</evidence>
<organism evidence="15 16">
    <name type="scientific">Allostreptomyces psammosilenae</name>
    <dbReference type="NCBI Taxonomy" id="1892865"/>
    <lineage>
        <taxon>Bacteria</taxon>
        <taxon>Bacillati</taxon>
        <taxon>Actinomycetota</taxon>
        <taxon>Actinomycetes</taxon>
        <taxon>Kitasatosporales</taxon>
        <taxon>Streptomycetaceae</taxon>
        <taxon>Allostreptomyces</taxon>
    </lineage>
</organism>
<dbReference type="GO" id="GO:0000155">
    <property type="term" value="F:phosphorelay sensor kinase activity"/>
    <property type="evidence" value="ECO:0007669"/>
    <property type="project" value="InterPro"/>
</dbReference>
<dbReference type="GO" id="GO:0005886">
    <property type="term" value="C:plasma membrane"/>
    <property type="evidence" value="ECO:0007669"/>
    <property type="project" value="UniProtKB-SubCell"/>
</dbReference>
<evidence type="ECO:0000259" key="13">
    <source>
        <dbReference type="PROSITE" id="PS50109"/>
    </source>
</evidence>
<feature type="domain" description="HAMP" evidence="14">
    <location>
        <begin position="362"/>
        <end position="414"/>
    </location>
</feature>
<keyword evidence="4" id="KW-0597">Phosphoprotein</keyword>
<evidence type="ECO:0000256" key="5">
    <source>
        <dbReference type="ARBA" id="ARBA00022679"/>
    </source>
</evidence>
<evidence type="ECO:0000256" key="7">
    <source>
        <dbReference type="ARBA" id="ARBA00022777"/>
    </source>
</evidence>
<evidence type="ECO:0000313" key="15">
    <source>
        <dbReference type="EMBL" id="NYI07546.1"/>
    </source>
</evidence>
<comment type="catalytic activity">
    <reaction evidence="1">
        <text>ATP + protein L-histidine = ADP + protein N-phospho-L-histidine.</text>
        <dbReference type="EC" id="2.7.13.3"/>
    </reaction>
</comment>
<dbReference type="Pfam" id="PF02518">
    <property type="entry name" value="HATPase_c"/>
    <property type="match status" value="1"/>
</dbReference>
<keyword evidence="10" id="KW-0175">Coiled coil</keyword>
<dbReference type="AlphaFoldDB" id="A0A852ZYX9"/>
<dbReference type="Gene3D" id="6.10.340.10">
    <property type="match status" value="1"/>
</dbReference>
<evidence type="ECO:0000256" key="1">
    <source>
        <dbReference type="ARBA" id="ARBA00000085"/>
    </source>
</evidence>
<feature type="transmembrane region" description="Helical" evidence="12">
    <location>
        <begin position="161"/>
        <end position="185"/>
    </location>
</feature>
<evidence type="ECO:0000256" key="6">
    <source>
        <dbReference type="ARBA" id="ARBA00022692"/>
    </source>
</evidence>
<dbReference type="CDD" id="cd00082">
    <property type="entry name" value="HisKA"/>
    <property type="match status" value="1"/>
</dbReference>
<dbReference type="Gene3D" id="1.10.287.130">
    <property type="match status" value="1"/>
</dbReference>
<dbReference type="InterPro" id="IPR007891">
    <property type="entry name" value="CHASE3"/>
</dbReference>
<reference evidence="15 16" key="1">
    <citation type="submission" date="2020-07" db="EMBL/GenBank/DDBJ databases">
        <title>Sequencing the genomes of 1000 actinobacteria strains.</title>
        <authorList>
            <person name="Klenk H.-P."/>
        </authorList>
    </citation>
    <scope>NUCLEOTIDE SEQUENCE [LARGE SCALE GENOMIC DNA]</scope>
    <source>
        <strain evidence="15 16">DSM 42178</strain>
    </source>
</reference>
<protein>
    <recommendedName>
        <fullName evidence="3">histidine kinase</fullName>
        <ecNumber evidence="3">2.7.13.3</ecNumber>
    </recommendedName>
</protein>
<evidence type="ECO:0000256" key="10">
    <source>
        <dbReference type="SAM" id="Coils"/>
    </source>
</evidence>
<dbReference type="InterPro" id="IPR052162">
    <property type="entry name" value="Sensor_kinase/Photoreceptor"/>
</dbReference>
<dbReference type="PANTHER" id="PTHR43304:SF1">
    <property type="entry name" value="PAC DOMAIN-CONTAINING PROTEIN"/>
    <property type="match status" value="1"/>
</dbReference>
<dbReference type="SMART" id="SM00388">
    <property type="entry name" value="HisKA"/>
    <property type="match status" value="1"/>
</dbReference>
<evidence type="ECO:0000259" key="14">
    <source>
        <dbReference type="PROSITE" id="PS50885"/>
    </source>
</evidence>